<dbReference type="SMART" id="SM01151">
    <property type="entry name" value="DUF1518"/>
    <property type="match status" value="1"/>
</dbReference>
<dbReference type="Pfam" id="PF07469">
    <property type="entry name" value="DUF1518"/>
    <property type="match status" value="1"/>
</dbReference>
<proteinExistence type="predicted"/>
<organism evidence="3">
    <name type="scientific">Lamprotornis superbus</name>
    <dbReference type="NCBI Taxonomy" id="245042"/>
    <lineage>
        <taxon>Eukaryota</taxon>
        <taxon>Metazoa</taxon>
        <taxon>Chordata</taxon>
        <taxon>Craniata</taxon>
        <taxon>Vertebrata</taxon>
        <taxon>Euteleostomi</taxon>
        <taxon>Archelosauria</taxon>
        <taxon>Archosauria</taxon>
        <taxon>Dinosauria</taxon>
        <taxon>Saurischia</taxon>
        <taxon>Theropoda</taxon>
        <taxon>Coelurosauria</taxon>
        <taxon>Aves</taxon>
        <taxon>Neognathae</taxon>
        <taxon>Neoaves</taxon>
        <taxon>Telluraves</taxon>
        <taxon>Australaves</taxon>
        <taxon>Passeriformes</taxon>
        <taxon>Sturnidae</taxon>
        <taxon>Lamprotornis</taxon>
    </lineage>
</organism>
<reference evidence="4 5" key="2">
    <citation type="journal article" date="2021" name="J. Hered.">
        <title>Feather Gene Expression Elucidates the Developmental Basis of Plumage Iridescence in African Starlings.</title>
        <authorList>
            <person name="Rubenstein D.R."/>
            <person name="Corvelo A."/>
            <person name="MacManes M.D."/>
            <person name="Maia R."/>
            <person name="Narzisi G."/>
            <person name="Rousaki A."/>
            <person name="Vandenabeele P."/>
            <person name="Shawkey M.D."/>
            <person name="Solomon J."/>
        </authorList>
    </citation>
    <scope>NUCLEOTIDE SEQUENCE [LARGE SCALE GENOMIC DNA]</scope>
    <source>
        <strain evidence="4">SS15</strain>
    </source>
</reference>
<feature type="compositionally biased region" description="Polar residues" evidence="1">
    <location>
        <begin position="173"/>
        <end position="206"/>
    </location>
</feature>
<dbReference type="AlphaFoldDB" id="A0A835NFI0"/>
<keyword evidence="5" id="KW-1185">Reference proteome</keyword>
<feature type="compositionally biased region" description="Polar residues" evidence="1">
    <location>
        <begin position="215"/>
        <end position="227"/>
    </location>
</feature>
<dbReference type="EMBL" id="JADDUC010000327">
    <property type="protein sequence ID" value="KAG0114188.1"/>
    <property type="molecule type" value="Genomic_DNA"/>
</dbReference>
<evidence type="ECO:0000259" key="2">
    <source>
        <dbReference type="SMART" id="SM01151"/>
    </source>
</evidence>
<dbReference type="PANTHER" id="PTHR10684:SF3">
    <property type="entry name" value="NUCLEAR RECEPTOR COACTIVATOR 3"/>
    <property type="match status" value="1"/>
</dbReference>
<dbReference type="InterPro" id="IPR010011">
    <property type="entry name" value="NCO_DUF1518"/>
</dbReference>
<name>A0A835NFI0_9PASS</name>
<reference evidence="3" key="1">
    <citation type="submission" date="2020-10" db="EMBL/GenBank/DDBJ databases">
        <title>Feather gene expression reveals the developmental basis of iridescence in African starlings.</title>
        <authorList>
            <person name="Rubenstein D.R."/>
        </authorList>
    </citation>
    <scope>NUCLEOTIDE SEQUENCE</scope>
    <source>
        <strain evidence="3">SS15</strain>
        <tissue evidence="3">Liver</tissue>
    </source>
</reference>
<dbReference type="GO" id="GO:0016922">
    <property type="term" value="F:nuclear receptor binding"/>
    <property type="evidence" value="ECO:0007669"/>
    <property type="project" value="TreeGrafter"/>
</dbReference>
<accession>A0A835NFI0</accession>
<dbReference type="GO" id="GO:0045944">
    <property type="term" value="P:positive regulation of transcription by RNA polymerase II"/>
    <property type="evidence" value="ECO:0007669"/>
    <property type="project" value="TreeGrafter"/>
</dbReference>
<evidence type="ECO:0000313" key="3">
    <source>
        <dbReference type="EMBL" id="KAG0114188.1"/>
    </source>
</evidence>
<feature type="domain" description="DUF1518" evidence="2">
    <location>
        <begin position="136"/>
        <end position="193"/>
    </location>
</feature>
<gene>
    <name evidence="4" type="ORF">IHE44_0004746</name>
    <name evidence="3" type="ORF">IHE44_008644</name>
</gene>
<reference evidence="4" key="3">
    <citation type="submission" date="2022-01" db="EMBL/GenBank/DDBJ databases">
        <authorList>
            <person name="Rubenstein D.R."/>
        </authorList>
    </citation>
    <scope>NUCLEOTIDE SEQUENCE</scope>
    <source>
        <strain evidence="4">SS15</strain>
        <tissue evidence="4">Liver</tissue>
    </source>
</reference>
<evidence type="ECO:0000313" key="5">
    <source>
        <dbReference type="Proteomes" id="UP000618051"/>
    </source>
</evidence>
<dbReference type="OrthoDB" id="10035882at2759"/>
<evidence type="ECO:0000313" key="4">
    <source>
        <dbReference type="EMBL" id="KAI1233562.1"/>
    </source>
</evidence>
<dbReference type="Proteomes" id="UP000618051">
    <property type="component" value="Unassembled WGS sequence"/>
</dbReference>
<dbReference type="GO" id="GO:0003713">
    <property type="term" value="F:transcription coactivator activity"/>
    <property type="evidence" value="ECO:0007669"/>
    <property type="project" value="InterPro"/>
</dbReference>
<protein>
    <recommendedName>
        <fullName evidence="2">DUF1518 domain-containing protein</fullName>
    </recommendedName>
</protein>
<evidence type="ECO:0000256" key="1">
    <source>
        <dbReference type="SAM" id="MobiDB-lite"/>
    </source>
</evidence>
<dbReference type="EMBL" id="JADDUC020000018">
    <property type="protein sequence ID" value="KAI1233562.1"/>
    <property type="molecule type" value="Genomic_DNA"/>
</dbReference>
<dbReference type="GO" id="GO:0005634">
    <property type="term" value="C:nucleus"/>
    <property type="evidence" value="ECO:0007669"/>
    <property type="project" value="InterPro"/>
</dbReference>
<dbReference type="PANTHER" id="PTHR10684">
    <property type="entry name" value="NUCLEAR RECEPTOR COACTIVATOR"/>
    <property type="match status" value="1"/>
</dbReference>
<comment type="caution">
    <text evidence="3">The sequence shown here is derived from an EMBL/GenBank/DDBJ whole genome shotgun (WGS) entry which is preliminary data.</text>
</comment>
<dbReference type="InterPro" id="IPR017426">
    <property type="entry name" value="Nuclear_rcpt_coactivator"/>
</dbReference>
<feature type="region of interest" description="Disordered" evidence="1">
    <location>
        <begin position="173"/>
        <end position="227"/>
    </location>
</feature>
<dbReference type="GO" id="GO:0032870">
    <property type="term" value="P:cellular response to hormone stimulus"/>
    <property type="evidence" value="ECO:0007669"/>
    <property type="project" value="TreeGrafter"/>
</dbReference>
<sequence>MKGRSDKAKISHCTLWIQEVCKESVFAGVPITLFRYCYFQANRTKISFSKFMNQTRQTLEIKMENPVSGTNSVMRPVMQPQMGSQQQGFLNAQMVAQRNRELISHHFRQQRMAVMMQQQQQPQAFSPPPNVTASGSMDSALTGPPMAQVPSQQFPYSPNYGISQQPDLAFSRVSSPPNSMLSSRIGPSQNPMLQHPQSTTMYQSSEVKGWPSGSMHRNSSFPQQQFSHQGSPAVYSMMHVNGSSGHIGQMSINTMPMSGLPMGPDQKYC</sequence>